<accession>A0A0K2T9F6</accession>
<dbReference type="Gene3D" id="3.30.160.60">
    <property type="entry name" value="Classic Zinc Finger"/>
    <property type="match status" value="4"/>
</dbReference>
<sequence length="1062" mass="116453">YYQHTLFNFLSISDSPPMNNMIPALEPRWEENEGTYRHKKFKKAASSVVLASSSSSSTAIITSSISTLSSNYPESEPLLLKHSALSMVNGQSLYSFSPLQPPSASSTSTTPSPLPLEFEGDKRRKQHLCPYCPTACAKPSVLDKHIRTHTNERPFPCEPCGFAFKTKSNLYKHRKSRTHILKLETGIDSSGAEIVAELGESVTEEMETVGSVVSSSSNASSNHLIHIQNPHHRLFQHPINMKTVSSSPSSSMPIVEDRHHRGGGGIPSTGPPYPSQIILVSSNNNSSLLPTQQSLQHMHHDSNSQLVVQQQPSTQLAPARLSRPNSIPQNILLQAQRVLVPTTTTVKSMSSSAKQHPPVQIQPTDLSSFKPTGHPQSLQQRIDKVISENQAIVETLDPLWPRRYMRQNSKDGAEEKSTNLRGSRKYSLSSPTSLTSSNTSSSVIPTTIVVSKSSSAASGGDYSIRYQNYSPMQPLNLSEPSRKRSFAQSESNNTASTITAKSVKELWLNSCRQPSKTVVNMEQQLEVIAQNFEVGNAFHPQNPEGSMIKELLLNTRIASSSSNNAASPPPVPLPPPSSTTSVTISKQQPHQLLSKKKLYLVSSSNAASEGGATTVFCNLCSSTIRGTDIDTHQRLYCSSIAKKSRSESPTHHSTPPSVQNVDSKTPGLLQIAVNSKKIINSSSTINNVPGIPTPNLNGVLTGIKSGSPLFSLPGKIPPDSLPLPVSSHPDSISRIPPSTLTPKTETDLKVDIENDGKFLRPSFLPLTPGSFRPKKNVMQIGNGATLASPETPRPRKSYVLQYQNGTAYTYLGLKSTTRVYYCSIFRPQPMFVPHKPRLSMYSNWRVVSKDSHPSQLTPSVGLAAYNSSYKNKYVIAKKSEKDSMVMTHSSMWKKKPSDKGSEGSRMSHETPGLQVSTSFTSNKEEENGGTLRSVEGGYKTTDDDYTYVRGRGRGRYVCNSCGIRCKKPSMLKKHLRTHSNFRPYMCQYCNFAFKTKGNLTKHMKSKAHHKKSVELGISAEDYCQVDETSLAKKGVSMASSHGTFQAEDSDSDEEDVDDDDED</sequence>
<dbReference type="OrthoDB" id="6376466at2759"/>
<evidence type="ECO:0000256" key="6">
    <source>
        <dbReference type="ARBA" id="ARBA00023015"/>
    </source>
</evidence>
<proteinExistence type="predicted"/>
<dbReference type="Pfam" id="PF00096">
    <property type="entry name" value="zf-C2H2"/>
    <property type="match status" value="2"/>
</dbReference>
<feature type="compositionally biased region" description="Acidic residues" evidence="10">
    <location>
        <begin position="1047"/>
        <end position="1062"/>
    </location>
</feature>
<feature type="non-terminal residue" evidence="12">
    <location>
        <position position="1"/>
    </location>
</feature>
<feature type="region of interest" description="Disordered" evidence="10">
    <location>
        <begin position="1036"/>
        <end position="1062"/>
    </location>
</feature>
<feature type="domain" description="C2H2-type" evidence="11">
    <location>
        <begin position="956"/>
        <end position="983"/>
    </location>
</feature>
<feature type="compositionally biased region" description="Basic and acidic residues" evidence="10">
    <location>
        <begin position="895"/>
        <end position="908"/>
    </location>
</feature>
<dbReference type="GO" id="GO:0005634">
    <property type="term" value="C:nucleus"/>
    <property type="evidence" value="ECO:0007669"/>
    <property type="project" value="UniProtKB-SubCell"/>
</dbReference>
<evidence type="ECO:0000313" key="12">
    <source>
        <dbReference type="EMBL" id="CDW22415.1"/>
    </source>
</evidence>
<dbReference type="GO" id="GO:0000978">
    <property type="term" value="F:RNA polymerase II cis-regulatory region sequence-specific DNA binding"/>
    <property type="evidence" value="ECO:0007669"/>
    <property type="project" value="TreeGrafter"/>
</dbReference>
<feature type="domain" description="C2H2-type" evidence="11">
    <location>
        <begin position="127"/>
        <end position="154"/>
    </location>
</feature>
<keyword evidence="4 9" id="KW-0863">Zinc-finger</keyword>
<keyword evidence="2" id="KW-0479">Metal-binding</keyword>
<evidence type="ECO:0000256" key="8">
    <source>
        <dbReference type="ARBA" id="ARBA00023242"/>
    </source>
</evidence>
<evidence type="ECO:0000256" key="9">
    <source>
        <dbReference type="PROSITE-ProRule" id="PRU00042"/>
    </source>
</evidence>
<dbReference type="SUPFAM" id="SSF57667">
    <property type="entry name" value="beta-beta-alpha zinc fingers"/>
    <property type="match status" value="2"/>
</dbReference>
<feature type="region of interest" description="Disordered" evidence="10">
    <location>
        <begin position="407"/>
        <end position="442"/>
    </location>
</feature>
<keyword evidence="3" id="KW-0677">Repeat</keyword>
<dbReference type="PROSITE" id="PS50157">
    <property type="entry name" value="ZINC_FINGER_C2H2_2"/>
    <property type="match status" value="4"/>
</dbReference>
<evidence type="ECO:0000256" key="10">
    <source>
        <dbReference type="SAM" id="MobiDB-lite"/>
    </source>
</evidence>
<dbReference type="FunFam" id="3.30.160.60:FF:001151">
    <property type="entry name" value="zinc finger homeobox protein 3"/>
    <property type="match status" value="1"/>
</dbReference>
<dbReference type="InterPro" id="IPR051969">
    <property type="entry name" value="Zinc-finger_DNA-bd_regulators"/>
</dbReference>
<dbReference type="FunFam" id="3.30.160.60:FF:000594">
    <property type="entry name" value="Transcription factor HIVEP2"/>
    <property type="match status" value="1"/>
</dbReference>
<protein>
    <submittedName>
        <fullName evidence="12">Putative LOC100882107 [Megachile rotundata]</fullName>
    </submittedName>
</protein>
<evidence type="ECO:0000259" key="11">
    <source>
        <dbReference type="PROSITE" id="PS50157"/>
    </source>
</evidence>
<evidence type="ECO:0000256" key="1">
    <source>
        <dbReference type="ARBA" id="ARBA00004123"/>
    </source>
</evidence>
<dbReference type="AlphaFoldDB" id="A0A0K2T9F6"/>
<evidence type="ECO:0000256" key="5">
    <source>
        <dbReference type="ARBA" id="ARBA00022833"/>
    </source>
</evidence>
<feature type="non-terminal residue" evidence="12">
    <location>
        <position position="1062"/>
    </location>
</feature>
<keyword evidence="5" id="KW-0862">Zinc</keyword>
<organism evidence="12">
    <name type="scientific">Lepeophtheirus salmonis</name>
    <name type="common">Salmon louse</name>
    <name type="synonym">Caligus salmonis</name>
    <dbReference type="NCBI Taxonomy" id="72036"/>
    <lineage>
        <taxon>Eukaryota</taxon>
        <taxon>Metazoa</taxon>
        <taxon>Ecdysozoa</taxon>
        <taxon>Arthropoda</taxon>
        <taxon>Crustacea</taxon>
        <taxon>Multicrustacea</taxon>
        <taxon>Hexanauplia</taxon>
        <taxon>Copepoda</taxon>
        <taxon>Siphonostomatoida</taxon>
        <taxon>Caligidae</taxon>
        <taxon>Lepeophtheirus</taxon>
    </lineage>
</organism>
<feature type="domain" description="C2H2-type" evidence="11">
    <location>
        <begin position="984"/>
        <end position="1013"/>
    </location>
</feature>
<feature type="compositionally biased region" description="Polar residues" evidence="10">
    <location>
        <begin position="361"/>
        <end position="379"/>
    </location>
</feature>
<dbReference type="SMART" id="SM00355">
    <property type="entry name" value="ZnF_C2H2"/>
    <property type="match status" value="4"/>
</dbReference>
<dbReference type="EMBL" id="HACA01005054">
    <property type="protein sequence ID" value="CDW22415.1"/>
    <property type="molecule type" value="Transcribed_RNA"/>
</dbReference>
<dbReference type="FunFam" id="3.30.160.60:FF:000145">
    <property type="entry name" value="Zinc finger protein 574"/>
    <property type="match status" value="1"/>
</dbReference>
<keyword evidence="6" id="KW-0805">Transcription regulation</keyword>
<feature type="compositionally biased region" description="Polar residues" evidence="10">
    <location>
        <begin position="486"/>
        <end position="495"/>
    </location>
</feature>
<feature type="compositionally biased region" description="Pro residues" evidence="10">
    <location>
        <begin position="567"/>
        <end position="577"/>
    </location>
</feature>
<feature type="region of interest" description="Disordered" evidence="10">
    <location>
        <begin position="642"/>
        <end position="664"/>
    </location>
</feature>
<evidence type="ECO:0000256" key="4">
    <source>
        <dbReference type="ARBA" id="ARBA00022771"/>
    </source>
</evidence>
<dbReference type="PANTHER" id="PTHR45944">
    <property type="entry name" value="SCHNURRI, ISOFORM F"/>
    <property type="match status" value="1"/>
</dbReference>
<feature type="region of interest" description="Disordered" evidence="10">
    <location>
        <begin position="724"/>
        <end position="743"/>
    </location>
</feature>
<keyword evidence="8" id="KW-0539">Nucleus</keyword>
<dbReference type="PANTHER" id="PTHR45944:SF2">
    <property type="entry name" value="SCHNURRI, ISOFORM F"/>
    <property type="match status" value="1"/>
</dbReference>
<dbReference type="GO" id="GO:0008270">
    <property type="term" value="F:zinc ion binding"/>
    <property type="evidence" value="ECO:0007669"/>
    <property type="project" value="UniProtKB-KW"/>
</dbReference>
<feature type="domain" description="C2H2-type" evidence="11">
    <location>
        <begin position="155"/>
        <end position="179"/>
    </location>
</feature>
<dbReference type="PROSITE" id="PS00028">
    <property type="entry name" value="ZINC_FINGER_C2H2_1"/>
    <property type="match status" value="4"/>
</dbReference>
<dbReference type="GO" id="GO:0000981">
    <property type="term" value="F:DNA-binding transcription factor activity, RNA polymerase II-specific"/>
    <property type="evidence" value="ECO:0007669"/>
    <property type="project" value="TreeGrafter"/>
</dbReference>
<dbReference type="InterPro" id="IPR013087">
    <property type="entry name" value="Znf_C2H2_type"/>
</dbReference>
<evidence type="ECO:0000256" key="3">
    <source>
        <dbReference type="ARBA" id="ARBA00022737"/>
    </source>
</evidence>
<feature type="region of interest" description="Disordered" evidence="10">
    <location>
        <begin position="348"/>
        <end position="379"/>
    </location>
</feature>
<feature type="region of interest" description="Disordered" evidence="10">
    <location>
        <begin position="473"/>
        <end position="495"/>
    </location>
</feature>
<evidence type="ECO:0000256" key="2">
    <source>
        <dbReference type="ARBA" id="ARBA00022723"/>
    </source>
</evidence>
<comment type="subcellular location">
    <subcellularLocation>
        <location evidence="1">Nucleus</location>
    </subcellularLocation>
</comment>
<feature type="region of interest" description="Disordered" evidence="10">
    <location>
        <begin position="887"/>
        <end position="935"/>
    </location>
</feature>
<feature type="compositionally biased region" description="Low complexity" evidence="10">
    <location>
        <begin position="427"/>
        <end position="442"/>
    </location>
</feature>
<dbReference type="InterPro" id="IPR036236">
    <property type="entry name" value="Znf_C2H2_sf"/>
</dbReference>
<evidence type="ECO:0000256" key="7">
    <source>
        <dbReference type="ARBA" id="ARBA00023163"/>
    </source>
</evidence>
<name>A0A0K2T9F6_LEPSM</name>
<feature type="compositionally biased region" description="Basic and acidic residues" evidence="10">
    <location>
        <begin position="408"/>
        <end position="418"/>
    </location>
</feature>
<keyword evidence="7" id="KW-0804">Transcription</keyword>
<feature type="region of interest" description="Disordered" evidence="10">
    <location>
        <begin position="560"/>
        <end position="586"/>
    </location>
</feature>
<reference evidence="12" key="1">
    <citation type="submission" date="2014-05" db="EMBL/GenBank/DDBJ databases">
        <authorList>
            <person name="Chronopoulou M."/>
        </authorList>
    </citation>
    <scope>NUCLEOTIDE SEQUENCE</scope>
    <source>
        <tissue evidence="12">Whole organism</tissue>
    </source>
</reference>